<evidence type="ECO:0000313" key="5">
    <source>
        <dbReference type="Proteomes" id="UP000198960"/>
    </source>
</evidence>
<dbReference type="GO" id="GO:0004805">
    <property type="term" value="F:trehalose-phosphatase activity"/>
    <property type="evidence" value="ECO:0007669"/>
    <property type="project" value="UniProtKB-EC"/>
</dbReference>
<dbReference type="OrthoDB" id="9816160at2"/>
<dbReference type="PANTHER" id="PTHR43768:SF3">
    <property type="entry name" value="TREHALOSE 6-PHOSPHATE PHOSPHATASE"/>
    <property type="match status" value="1"/>
</dbReference>
<dbReference type="InterPro" id="IPR044651">
    <property type="entry name" value="OTSB-like"/>
</dbReference>
<name>A0A1H8V8A8_9ACTN</name>
<evidence type="ECO:0000256" key="1">
    <source>
        <dbReference type="ARBA" id="ARBA00022801"/>
    </source>
</evidence>
<organism evidence="4 5">
    <name type="scientific">Trujillonella endophytica</name>
    <dbReference type="NCBI Taxonomy" id="673521"/>
    <lineage>
        <taxon>Bacteria</taxon>
        <taxon>Bacillati</taxon>
        <taxon>Actinomycetota</taxon>
        <taxon>Actinomycetes</taxon>
        <taxon>Geodermatophilales</taxon>
        <taxon>Geodermatophilaceae</taxon>
        <taxon>Trujillonella</taxon>
    </lineage>
</organism>
<keyword evidence="1 3" id="KW-0378">Hydrolase</keyword>
<keyword evidence="5" id="KW-1185">Reference proteome</keyword>
<proteinExistence type="inferred from homology"/>
<dbReference type="InterPro" id="IPR003337">
    <property type="entry name" value="Trehalose_PPase"/>
</dbReference>
<evidence type="ECO:0000313" key="4">
    <source>
        <dbReference type="EMBL" id="SEP11646.1"/>
    </source>
</evidence>
<dbReference type="Gene3D" id="3.40.50.1000">
    <property type="entry name" value="HAD superfamily/HAD-like"/>
    <property type="match status" value="1"/>
</dbReference>
<dbReference type="NCBIfam" id="TIGR00685">
    <property type="entry name" value="T6PP"/>
    <property type="match status" value="1"/>
</dbReference>
<keyword evidence="3" id="KW-0460">Magnesium</keyword>
<evidence type="ECO:0000256" key="2">
    <source>
        <dbReference type="ARBA" id="ARBA00024179"/>
    </source>
</evidence>
<comment type="similarity">
    <text evidence="3">Belongs to the trehalose phosphatase family.</text>
</comment>
<dbReference type="GO" id="GO:0005992">
    <property type="term" value="P:trehalose biosynthetic process"/>
    <property type="evidence" value="ECO:0007669"/>
    <property type="project" value="UniProtKB-UniPathway"/>
</dbReference>
<dbReference type="STRING" id="673521.SAMN05660991_03333"/>
<sequence>MTVLPADLVAALPRLAARRPLLIACDYDGVLARLRDDPSAAVPEPGVAEVLARLATRDGVTVALVSGRGVDDLRRTSGLTGPYRWVGSHGAEFDGPIGPEAARRRDALAARLAPLVDGTPAARLEVKPASVAVHVRQVTDRTAAAALLARAREQADPELTLKPGKDVLELAVTDADKGSALCRLRDDLGAACVLYLGDDLTDEDAFAVLRPHDLGVKVGPGDTRATARVADPTAAISLLVALDEALTSTRG</sequence>
<dbReference type="SUPFAM" id="SSF56784">
    <property type="entry name" value="HAD-like"/>
    <property type="match status" value="1"/>
</dbReference>
<comment type="pathway">
    <text evidence="3">Glycan biosynthesis; trehalose biosynthesis.</text>
</comment>
<dbReference type="Gene3D" id="3.30.70.1020">
    <property type="entry name" value="Trehalose-6-phosphate phosphatase related protein, domain 2"/>
    <property type="match status" value="1"/>
</dbReference>
<dbReference type="PANTHER" id="PTHR43768">
    <property type="entry name" value="TREHALOSE 6-PHOSPHATE PHOSPHATASE"/>
    <property type="match status" value="1"/>
</dbReference>
<reference evidence="5" key="1">
    <citation type="submission" date="2016-10" db="EMBL/GenBank/DDBJ databases">
        <authorList>
            <person name="Varghese N."/>
            <person name="Submissions S."/>
        </authorList>
    </citation>
    <scope>NUCLEOTIDE SEQUENCE [LARGE SCALE GENOMIC DNA]</scope>
    <source>
        <strain evidence="5">DSM 45413</strain>
    </source>
</reference>
<accession>A0A1H8V8A8</accession>
<dbReference type="AlphaFoldDB" id="A0A1H8V8A8"/>
<protein>
    <recommendedName>
        <fullName evidence="3">Trehalose 6-phosphate phosphatase</fullName>
        <ecNumber evidence="3">3.1.3.12</ecNumber>
    </recommendedName>
</protein>
<dbReference type="RefSeq" id="WP_091945898.1">
    <property type="nucleotide sequence ID" value="NZ_FOEE01000011.1"/>
</dbReference>
<dbReference type="GO" id="GO:0046872">
    <property type="term" value="F:metal ion binding"/>
    <property type="evidence" value="ECO:0007669"/>
    <property type="project" value="UniProtKB-KW"/>
</dbReference>
<keyword evidence="3" id="KW-0479">Metal-binding</keyword>
<dbReference type="EMBL" id="FOEE01000011">
    <property type="protein sequence ID" value="SEP11646.1"/>
    <property type="molecule type" value="Genomic_DNA"/>
</dbReference>
<dbReference type="InterPro" id="IPR036412">
    <property type="entry name" value="HAD-like_sf"/>
</dbReference>
<dbReference type="UniPathway" id="UPA00299"/>
<comment type="catalytic activity">
    <reaction evidence="3">
        <text>alpha,alpha-trehalose 6-phosphate + H2O = alpha,alpha-trehalose + phosphate</text>
        <dbReference type="Rhea" id="RHEA:23420"/>
        <dbReference type="ChEBI" id="CHEBI:15377"/>
        <dbReference type="ChEBI" id="CHEBI:16551"/>
        <dbReference type="ChEBI" id="CHEBI:43474"/>
        <dbReference type="ChEBI" id="CHEBI:58429"/>
        <dbReference type="EC" id="3.1.3.12"/>
    </reaction>
</comment>
<dbReference type="EC" id="3.1.3.12" evidence="3"/>
<dbReference type="Pfam" id="PF02358">
    <property type="entry name" value="Trehalose_PPase"/>
    <property type="match status" value="1"/>
</dbReference>
<evidence type="ECO:0000256" key="3">
    <source>
        <dbReference type="RuleBase" id="RU361117"/>
    </source>
</evidence>
<comment type="cofactor">
    <cofactor evidence="3">
        <name>Mg(2+)</name>
        <dbReference type="ChEBI" id="CHEBI:18420"/>
    </cofactor>
</comment>
<comment type="function">
    <text evidence="2 3">Removes the phosphate from trehalose 6-phosphate to produce free trehalose.</text>
</comment>
<dbReference type="InterPro" id="IPR023214">
    <property type="entry name" value="HAD_sf"/>
</dbReference>
<gene>
    <name evidence="4" type="ORF">SAMN05660991_03333</name>
</gene>
<dbReference type="Proteomes" id="UP000198960">
    <property type="component" value="Unassembled WGS sequence"/>
</dbReference>